<keyword evidence="2" id="KW-1185">Reference proteome</keyword>
<dbReference type="AlphaFoldDB" id="A0A4Y8WMV2"/>
<organism evidence="1 2">
    <name type="scientific">Porphyromonas levii</name>
    <dbReference type="NCBI Taxonomy" id="28114"/>
    <lineage>
        <taxon>Bacteria</taxon>
        <taxon>Pseudomonadati</taxon>
        <taxon>Bacteroidota</taxon>
        <taxon>Bacteroidia</taxon>
        <taxon>Bacteroidales</taxon>
        <taxon>Porphyromonadaceae</taxon>
        <taxon>Porphyromonas</taxon>
    </lineage>
</organism>
<sequence>MSVTKIRKISSTALLVLAILTVIVVGLFFFGGYVDSTAPKPEPVFTDVLFYLMYIALGVTLLTMLYFGVVGIAASLADPKRRKGALGGLLSLVAIVALLVITYAIGSTDKLALSVDFQKYNTEGYLKFADMWLYSIYLVLVLNIIALIGFAIKGSLKK</sequence>
<dbReference type="EMBL" id="SPNC01000115">
    <property type="protein sequence ID" value="TFH94498.1"/>
    <property type="molecule type" value="Genomic_DNA"/>
</dbReference>
<dbReference type="RefSeq" id="WP_018357496.1">
    <property type="nucleotide sequence ID" value="NZ_CP197400.1"/>
</dbReference>
<protein>
    <submittedName>
        <fullName evidence="1">Uncharacterized protein</fullName>
    </submittedName>
</protein>
<evidence type="ECO:0000313" key="1">
    <source>
        <dbReference type="EMBL" id="TFH94498.1"/>
    </source>
</evidence>
<dbReference type="STRING" id="1122973.GCA_000379925_00221"/>
<gene>
    <name evidence="1" type="ORF">E4P47_07225</name>
</gene>
<dbReference type="Proteomes" id="UP000297225">
    <property type="component" value="Unassembled WGS sequence"/>
</dbReference>
<dbReference type="OrthoDB" id="1121549at2"/>
<accession>A0A4Y8WMV2</accession>
<evidence type="ECO:0000313" key="2">
    <source>
        <dbReference type="Proteomes" id="UP000297225"/>
    </source>
</evidence>
<reference evidence="1 2" key="1">
    <citation type="submission" date="2019-03" db="EMBL/GenBank/DDBJ databases">
        <title>Porphyromonas levii Isolated from the Uterus of Dairy Cows.</title>
        <authorList>
            <person name="Francis A.M."/>
        </authorList>
    </citation>
    <scope>NUCLEOTIDE SEQUENCE [LARGE SCALE GENOMIC DNA]</scope>
    <source>
        <strain evidence="1 2">AF5678</strain>
    </source>
</reference>
<name>A0A4Y8WMV2_9PORP</name>
<comment type="caution">
    <text evidence="1">The sequence shown here is derived from an EMBL/GenBank/DDBJ whole genome shotgun (WGS) entry which is preliminary data.</text>
</comment>
<proteinExistence type="predicted"/>